<evidence type="ECO:0000313" key="1">
    <source>
        <dbReference type="EMBL" id="KAJ1182406.1"/>
    </source>
</evidence>
<name>A0AAV7U1L0_PLEWA</name>
<evidence type="ECO:0000313" key="2">
    <source>
        <dbReference type="Proteomes" id="UP001066276"/>
    </source>
</evidence>
<dbReference type="AlphaFoldDB" id="A0AAV7U1L0"/>
<organism evidence="1 2">
    <name type="scientific">Pleurodeles waltl</name>
    <name type="common">Iberian ribbed newt</name>
    <dbReference type="NCBI Taxonomy" id="8319"/>
    <lineage>
        <taxon>Eukaryota</taxon>
        <taxon>Metazoa</taxon>
        <taxon>Chordata</taxon>
        <taxon>Craniata</taxon>
        <taxon>Vertebrata</taxon>
        <taxon>Euteleostomi</taxon>
        <taxon>Amphibia</taxon>
        <taxon>Batrachia</taxon>
        <taxon>Caudata</taxon>
        <taxon>Salamandroidea</taxon>
        <taxon>Salamandridae</taxon>
        <taxon>Pleurodelinae</taxon>
        <taxon>Pleurodeles</taxon>
    </lineage>
</organism>
<sequence length="115" mass="12970">MDRMSERIGKQAKHLEVVQMCVSEAEDEQATASTNQKPMDKVLLTLQDKTEDSEARSHSNNLIIWGLAKSTNISNKNPTWNNFLFLSWSADIFVVEHAQHSLAPHAVPQRNLVLS</sequence>
<reference evidence="1" key="1">
    <citation type="journal article" date="2022" name="bioRxiv">
        <title>Sequencing and chromosome-scale assembly of the giantPleurodeles waltlgenome.</title>
        <authorList>
            <person name="Brown T."/>
            <person name="Elewa A."/>
            <person name="Iarovenko S."/>
            <person name="Subramanian E."/>
            <person name="Araus A.J."/>
            <person name="Petzold A."/>
            <person name="Susuki M."/>
            <person name="Suzuki K.-i.T."/>
            <person name="Hayashi T."/>
            <person name="Toyoda A."/>
            <person name="Oliveira C."/>
            <person name="Osipova E."/>
            <person name="Leigh N.D."/>
            <person name="Simon A."/>
            <person name="Yun M.H."/>
        </authorList>
    </citation>
    <scope>NUCLEOTIDE SEQUENCE</scope>
    <source>
        <strain evidence="1">20211129_DDA</strain>
        <tissue evidence="1">Liver</tissue>
    </source>
</reference>
<dbReference type="EMBL" id="JANPWB010000006">
    <property type="protein sequence ID" value="KAJ1182406.1"/>
    <property type="molecule type" value="Genomic_DNA"/>
</dbReference>
<comment type="caution">
    <text evidence="1">The sequence shown here is derived from an EMBL/GenBank/DDBJ whole genome shotgun (WGS) entry which is preliminary data.</text>
</comment>
<gene>
    <name evidence="1" type="ORF">NDU88_007596</name>
</gene>
<proteinExistence type="predicted"/>
<accession>A0AAV7U1L0</accession>
<dbReference type="Proteomes" id="UP001066276">
    <property type="component" value="Chromosome 3_2"/>
</dbReference>
<protein>
    <submittedName>
        <fullName evidence="1">Uncharacterized protein</fullName>
    </submittedName>
</protein>
<keyword evidence="2" id="KW-1185">Reference proteome</keyword>